<proteinExistence type="inferred from homology"/>
<dbReference type="Proteomes" id="UP001060336">
    <property type="component" value="Chromosome"/>
</dbReference>
<name>A0A9J7AQ03_9PROT</name>
<accession>A0A9J7AQ03</accession>
<protein>
    <submittedName>
        <fullName evidence="8">DMT family transporter</fullName>
    </submittedName>
</protein>
<sequence length="330" mass="35046">MVSEPEKPSAPATGLLASTRSVFNRLSGILDTILKPVSAPFRALPGNARGAIWVVIAGLFFTVMTALIKSIGDTIPVVQILLFRQIVMTCTVMPILISGFPGILKTNHVPLHLARVLFAVIAMTCGFTAVVHLPLAEATALGFAKSLFVTIFALFLLSEVAGPRRWFAVLIGFAGVLVMVQPGPEGFNLYSVFAVAGAASAAAVMVIIRKVSQFDRSVTILSYQAILVGLIMIPPTIAYWVTPSPREWLVMAAIGVLSVFGQLSNIQGFKEGEASAVAPMDYTRLVFAALIGFIIFGEIPDIATAAGAGLIIATSLYTVRAEKRAAERKA</sequence>
<dbReference type="GO" id="GO:0016020">
    <property type="term" value="C:membrane"/>
    <property type="evidence" value="ECO:0007669"/>
    <property type="project" value="UniProtKB-SubCell"/>
</dbReference>
<reference evidence="8" key="1">
    <citation type="submission" date="2022-08" db="EMBL/GenBank/DDBJ databases">
        <title>Nisaea acidiphila sp. nov., isolated from a marine algal debris and emended description of the genus Nisaea Urios et al. 2008.</title>
        <authorList>
            <person name="Kwon K."/>
        </authorList>
    </citation>
    <scope>NUCLEOTIDE SEQUENCE</scope>
    <source>
        <strain evidence="8">MEBiC11861</strain>
    </source>
</reference>
<feature type="domain" description="EamA" evidence="7">
    <location>
        <begin position="49"/>
        <end position="180"/>
    </location>
</feature>
<feature type="transmembrane region" description="Helical" evidence="6">
    <location>
        <begin position="116"/>
        <end position="135"/>
    </location>
</feature>
<dbReference type="PANTHER" id="PTHR22911:SF6">
    <property type="entry name" value="SOLUTE CARRIER FAMILY 35 MEMBER G1"/>
    <property type="match status" value="1"/>
</dbReference>
<evidence type="ECO:0000256" key="6">
    <source>
        <dbReference type="SAM" id="Phobius"/>
    </source>
</evidence>
<feature type="transmembrane region" description="Helical" evidence="6">
    <location>
        <begin position="80"/>
        <end position="104"/>
    </location>
</feature>
<dbReference type="RefSeq" id="WP_257767487.1">
    <property type="nucleotide sequence ID" value="NZ_CP102480.1"/>
</dbReference>
<feature type="domain" description="EamA" evidence="7">
    <location>
        <begin position="192"/>
        <end position="317"/>
    </location>
</feature>
<dbReference type="InterPro" id="IPR000620">
    <property type="entry name" value="EamA_dom"/>
</dbReference>
<dbReference type="KEGG" id="naci:NUH88_16470"/>
<evidence type="ECO:0000256" key="1">
    <source>
        <dbReference type="ARBA" id="ARBA00004141"/>
    </source>
</evidence>
<organism evidence="8 9">
    <name type="scientific">Nisaea acidiphila</name>
    <dbReference type="NCBI Taxonomy" id="1862145"/>
    <lineage>
        <taxon>Bacteria</taxon>
        <taxon>Pseudomonadati</taxon>
        <taxon>Pseudomonadota</taxon>
        <taxon>Alphaproteobacteria</taxon>
        <taxon>Rhodospirillales</taxon>
        <taxon>Thalassobaculaceae</taxon>
        <taxon>Nisaea</taxon>
    </lineage>
</organism>
<evidence type="ECO:0000256" key="2">
    <source>
        <dbReference type="ARBA" id="ARBA00009853"/>
    </source>
</evidence>
<feature type="transmembrane region" description="Helical" evidence="6">
    <location>
        <begin position="141"/>
        <end position="158"/>
    </location>
</feature>
<dbReference type="Pfam" id="PF00892">
    <property type="entry name" value="EamA"/>
    <property type="match status" value="2"/>
</dbReference>
<evidence type="ECO:0000259" key="7">
    <source>
        <dbReference type="Pfam" id="PF00892"/>
    </source>
</evidence>
<evidence type="ECO:0000256" key="3">
    <source>
        <dbReference type="ARBA" id="ARBA00022692"/>
    </source>
</evidence>
<evidence type="ECO:0000256" key="4">
    <source>
        <dbReference type="ARBA" id="ARBA00022989"/>
    </source>
</evidence>
<keyword evidence="3 6" id="KW-0812">Transmembrane</keyword>
<feature type="transmembrane region" description="Helical" evidence="6">
    <location>
        <begin position="189"/>
        <end position="208"/>
    </location>
</feature>
<dbReference type="PANTHER" id="PTHR22911">
    <property type="entry name" value="ACYL-MALONYL CONDENSING ENZYME-RELATED"/>
    <property type="match status" value="1"/>
</dbReference>
<keyword evidence="4 6" id="KW-1133">Transmembrane helix</keyword>
<evidence type="ECO:0000256" key="5">
    <source>
        <dbReference type="ARBA" id="ARBA00023136"/>
    </source>
</evidence>
<evidence type="ECO:0000313" key="9">
    <source>
        <dbReference type="Proteomes" id="UP001060336"/>
    </source>
</evidence>
<comment type="similarity">
    <text evidence="2">Belongs to the drug/metabolite transporter (DMT) superfamily. 10 TMS drug/metabolite exporter (DME) (TC 2.A.7.3) family.</text>
</comment>
<dbReference type="EMBL" id="CP102480">
    <property type="protein sequence ID" value="UUX48986.1"/>
    <property type="molecule type" value="Genomic_DNA"/>
</dbReference>
<evidence type="ECO:0000313" key="8">
    <source>
        <dbReference type="EMBL" id="UUX48986.1"/>
    </source>
</evidence>
<feature type="transmembrane region" description="Helical" evidence="6">
    <location>
        <begin position="302"/>
        <end position="319"/>
    </location>
</feature>
<keyword evidence="9" id="KW-1185">Reference proteome</keyword>
<feature type="transmembrane region" description="Helical" evidence="6">
    <location>
        <begin position="220"/>
        <end position="242"/>
    </location>
</feature>
<comment type="subcellular location">
    <subcellularLocation>
        <location evidence="1">Membrane</location>
        <topology evidence="1">Multi-pass membrane protein</topology>
    </subcellularLocation>
</comment>
<feature type="transmembrane region" description="Helical" evidence="6">
    <location>
        <begin position="165"/>
        <end position="183"/>
    </location>
</feature>
<dbReference type="SUPFAM" id="SSF103481">
    <property type="entry name" value="Multidrug resistance efflux transporter EmrE"/>
    <property type="match status" value="2"/>
</dbReference>
<dbReference type="AlphaFoldDB" id="A0A9J7AQ03"/>
<feature type="transmembrane region" description="Helical" evidence="6">
    <location>
        <begin position="50"/>
        <end position="68"/>
    </location>
</feature>
<gene>
    <name evidence="8" type="ORF">NUH88_16470</name>
</gene>
<keyword evidence="5 6" id="KW-0472">Membrane</keyword>
<dbReference type="InterPro" id="IPR037185">
    <property type="entry name" value="EmrE-like"/>
</dbReference>